<dbReference type="OrthoDB" id="204058at2759"/>
<dbReference type="EMBL" id="CAJOBC010006075">
    <property type="protein sequence ID" value="CAF3886107.1"/>
    <property type="molecule type" value="Genomic_DNA"/>
</dbReference>
<accession>A0A814QR58</accession>
<dbReference type="Pfam" id="PF01048">
    <property type="entry name" value="PNP_UDP_1"/>
    <property type="match status" value="1"/>
</dbReference>
<dbReference type="Gene3D" id="3.40.50.1580">
    <property type="entry name" value="Nucleoside phosphorylase domain"/>
    <property type="match status" value="1"/>
</dbReference>
<evidence type="ECO:0000256" key="2">
    <source>
        <dbReference type="PIRSR" id="PIRSR610059-50"/>
    </source>
</evidence>
<evidence type="ECO:0000313" key="6">
    <source>
        <dbReference type="Proteomes" id="UP000663829"/>
    </source>
</evidence>
<dbReference type="AlphaFoldDB" id="A0A814QR58"/>
<dbReference type="CDD" id="cd17763">
    <property type="entry name" value="UP_hUPP-like"/>
    <property type="match status" value="1"/>
</dbReference>
<feature type="domain" description="Nucleoside phosphorylase" evidence="3">
    <location>
        <begin position="51"/>
        <end position="297"/>
    </location>
</feature>
<feature type="binding site" evidence="2">
    <location>
        <position position="211"/>
    </location>
    <ligand>
        <name>substrate</name>
    </ligand>
</feature>
<dbReference type="GO" id="GO:0006218">
    <property type="term" value="P:uridine catabolic process"/>
    <property type="evidence" value="ECO:0007669"/>
    <property type="project" value="TreeGrafter"/>
</dbReference>
<evidence type="ECO:0000256" key="1">
    <source>
        <dbReference type="ARBA" id="ARBA00010456"/>
    </source>
</evidence>
<gene>
    <name evidence="4" type="ORF">GPM918_LOCUS19766</name>
    <name evidence="5" type="ORF">SRO942_LOCUS19763</name>
</gene>
<sequence>MMSNHTQISNSEQSNFTSNLNSHVKGLNVDYYYHLGLNSTFDLKSNFGDVKYVLMCGSAVRAYEIIQRVIQSLKIRLPVGQTLAPIGKTERYSMFKVGPVISISHGMGKPSASIMLHEITKLLSAAGVYDPIYIRIGTSGGVGIEGGTVVIANGVVNGLLEPYHPVDVLGKIINRPAKVDLKIAKEIYDLRGDIPAIMGTTMSTDDFYEGQARIDGAICDYDMEDKLEFLKRAYDAGVRNIEMEGNCCAAFCTRLNIHFVMVCVAYLNRLNGDGVSASPQQLTQYESNAITLVLRYIQKKMGLEPTCDSQGEFSIPHALHSKPLDTAIINSGIEQILTEEEKVAK</sequence>
<feature type="binding site" evidence="2">
    <location>
        <position position="91"/>
    </location>
    <ligand>
        <name>phosphate</name>
        <dbReference type="ChEBI" id="CHEBI:43474"/>
    </ligand>
</feature>
<reference evidence="4" key="1">
    <citation type="submission" date="2021-02" db="EMBL/GenBank/DDBJ databases">
        <authorList>
            <person name="Nowell W R."/>
        </authorList>
    </citation>
    <scope>NUCLEOTIDE SEQUENCE</scope>
</reference>
<feature type="binding site" evidence="2">
    <location>
        <begin position="135"/>
        <end position="138"/>
    </location>
    <ligand>
        <name>phosphate</name>
        <dbReference type="ChEBI" id="CHEBI:43474"/>
    </ligand>
</feature>
<keyword evidence="6" id="KW-1185">Reference proteome</keyword>
<protein>
    <recommendedName>
        <fullName evidence="3">Nucleoside phosphorylase domain-containing protein</fullName>
    </recommendedName>
</protein>
<dbReference type="GO" id="GO:0009166">
    <property type="term" value="P:nucleotide catabolic process"/>
    <property type="evidence" value="ECO:0007669"/>
    <property type="project" value="InterPro"/>
</dbReference>
<dbReference type="GO" id="GO:0004850">
    <property type="term" value="F:uridine phosphorylase activity"/>
    <property type="evidence" value="ECO:0007669"/>
    <property type="project" value="InterPro"/>
</dbReference>
<evidence type="ECO:0000313" key="5">
    <source>
        <dbReference type="EMBL" id="CAF3886107.1"/>
    </source>
</evidence>
<dbReference type="Proteomes" id="UP000681722">
    <property type="component" value="Unassembled WGS sequence"/>
</dbReference>
<dbReference type="PANTHER" id="PTHR43691">
    <property type="entry name" value="URIDINE PHOSPHORYLASE"/>
    <property type="match status" value="1"/>
</dbReference>
<dbReference type="NCBIfam" id="TIGR01719">
    <property type="entry name" value="euk_UDPppase"/>
    <property type="match status" value="1"/>
</dbReference>
<dbReference type="PANTHER" id="PTHR43691:SF11">
    <property type="entry name" value="FI09636P-RELATED"/>
    <property type="match status" value="1"/>
</dbReference>
<evidence type="ECO:0000313" key="4">
    <source>
        <dbReference type="EMBL" id="CAF1122536.1"/>
    </source>
</evidence>
<comment type="caution">
    <text evidence="4">The sequence shown here is derived from an EMBL/GenBank/DDBJ whole genome shotgun (WGS) entry which is preliminary data.</text>
</comment>
<dbReference type="InterPro" id="IPR035994">
    <property type="entry name" value="Nucleoside_phosphorylase_sf"/>
</dbReference>
<proteinExistence type="inferred from homology"/>
<feature type="binding site" evidence="2">
    <location>
        <position position="213"/>
    </location>
    <ligand>
        <name>substrate</name>
    </ligand>
</feature>
<dbReference type="SUPFAM" id="SSF53167">
    <property type="entry name" value="Purine and uridine phosphorylases"/>
    <property type="match status" value="1"/>
</dbReference>
<organism evidence="4 6">
    <name type="scientific">Didymodactylos carnosus</name>
    <dbReference type="NCBI Taxonomy" id="1234261"/>
    <lineage>
        <taxon>Eukaryota</taxon>
        <taxon>Metazoa</taxon>
        <taxon>Spiralia</taxon>
        <taxon>Gnathifera</taxon>
        <taxon>Rotifera</taxon>
        <taxon>Eurotatoria</taxon>
        <taxon>Bdelloidea</taxon>
        <taxon>Philodinida</taxon>
        <taxon>Philodinidae</taxon>
        <taxon>Didymodactylos</taxon>
    </lineage>
</organism>
<dbReference type="InterPro" id="IPR010059">
    <property type="entry name" value="Uridine_phosphorylase_euk"/>
</dbReference>
<comment type="similarity">
    <text evidence="1">Belongs to the PNP/UDP phosphorylase family.</text>
</comment>
<dbReference type="Proteomes" id="UP000663829">
    <property type="component" value="Unassembled WGS sequence"/>
</dbReference>
<name>A0A814QR58_9BILA</name>
<dbReference type="InterPro" id="IPR000845">
    <property type="entry name" value="Nucleoside_phosphorylase_d"/>
</dbReference>
<dbReference type="GO" id="GO:0005829">
    <property type="term" value="C:cytosol"/>
    <property type="evidence" value="ECO:0007669"/>
    <property type="project" value="TreeGrafter"/>
</dbReference>
<dbReference type="EMBL" id="CAJNOQ010006075">
    <property type="protein sequence ID" value="CAF1122536.1"/>
    <property type="molecule type" value="Genomic_DNA"/>
</dbReference>
<evidence type="ECO:0000259" key="3">
    <source>
        <dbReference type="Pfam" id="PF01048"/>
    </source>
</evidence>